<comment type="caution">
    <text evidence="1">The sequence shown here is derived from an EMBL/GenBank/DDBJ whole genome shotgun (WGS) entry which is preliminary data.</text>
</comment>
<protein>
    <submittedName>
        <fullName evidence="1">Uncharacterized protein</fullName>
    </submittedName>
</protein>
<gene>
    <name evidence="1" type="ORF">N3K66_002980</name>
</gene>
<dbReference type="Proteomes" id="UP001163324">
    <property type="component" value="Chromosome 3"/>
</dbReference>
<evidence type="ECO:0000313" key="1">
    <source>
        <dbReference type="EMBL" id="KAI9901163.1"/>
    </source>
</evidence>
<reference evidence="1" key="1">
    <citation type="submission" date="2022-10" db="EMBL/GenBank/DDBJ databases">
        <title>Complete Genome of Trichothecium roseum strain YXFP-22015, a Plant Pathogen Isolated from Citrus.</title>
        <authorList>
            <person name="Wang Y."/>
            <person name="Zhu L."/>
        </authorList>
    </citation>
    <scope>NUCLEOTIDE SEQUENCE</scope>
    <source>
        <strain evidence="1">YXFP-22015</strain>
    </source>
</reference>
<name>A0ACC0V469_9HYPO</name>
<evidence type="ECO:0000313" key="2">
    <source>
        <dbReference type="Proteomes" id="UP001163324"/>
    </source>
</evidence>
<keyword evidence="2" id="KW-1185">Reference proteome</keyword>
<accession>A0ACC0V469</accession>
<dbReference type="EMBL" id="CM047942">
    <property type="protein sequence ID" value="KAI9901163.1"/>
    <property type="molecule type" value="Genomic_DNA"/>
</dbReference>
<organism evidence="1 2">
    <name type="scientific">Trichothecium roseum</name>
    <dbReference type="NCBI Taxonomy" id="47278"/>
    <lineage>
        <taxon>Eukaryota</taxon>
        <taxon>Fungi</taxon>
        <taxon>Dikarya</taxon>
        <taxon>Ascomycota</taxon>
        <taxon>Pezizomycotina</taxon>
        <taxon>Sordariomycetes</taxon>
        <taxon>Hypocreomycetidae</taxon>
        <taxon>Hypocreales</taxon>
        <taxon>Hypocreales incertae sedis</taxon>
        <taxon>Trichothecium</taxon>
    </lineage>
</organism>
<sequence length="1435" mass="149097">MPANNLPSSFASAAAGQNAHRDSRGPRGDGRGNVGGDWSRRDGRSANGTLTFRRSSTTPLSHSSQHPPAASELAAQDPLTEMSAAEPSVSELGPSRYSREELLTMFRPELTGDPSHLFMAGWNPNSVNGGVARAWGKSNENHVPQEPGVCWDASGSSVPLGLTDLTAEEQEPPTQQNKEASNPAGANGRKASLSQGATIAFGLSSPSSARPATRRRETIESNPFGGGLGSPTAAPGRGGRDDSWFPRRGGELREDMEEAEPESAQAPGKPPFGSLMRANTAGSAGIGSIWGQSNPGTPGAGAFGSFSLANPNAERTGSSRLAHLMPKDVVEGAQSRQGENQTPLNQQSWRARQRTDTDPFGEDILSGSAALGGAQEPSGNPIRFGNLGTPVKGSAGDFGMAGINLGGQHDEHDPLSPSETNPYRSPAADRHDGEGEGSKNQSIGQEQSAPFNPLPRGFGGAGFEDSDRSQTSSAGAKGFLSHGPMSAWAAPGGPSSATPDRERSNFSGFPTSLFSGDLQSPGLGNLTNVFSPAGTGGGLGHGGSIGRNSKLGSLFPAAMQAQMGSHEHDNFGEPGANLPQGNPLGAIGRGNFGTPTRENESPMRPGRGIFEELFPPSTGDAARSHSGFGNPESGQPATSGAGPQPFTPTAGGMSFGGGASVIDPPSAQARTMVMPDRMRWVYLDPQGQIQGPFTGLEMNDWYKAQFFSPDLRVRKVEDPDFEPLGQLIRRIGNSREPFLVPQIGIPHGPPTGGTFTAPGNGSVVPPLSGVFPSFGRTLTAEEQNNLERRKQEEQLMMAQQREYIMRQQAIGRFNPSGQPLQHQNSAHSLHSQPSFGSITSPVGMHSQQQQPIGAMPQSGAFFESPTEPLGPAGGSVGQGSGNQLKEDDISNLSLTERQMLVDYQGGQPSGQQPIGAPALDNLRSGLPETGDLEEDLEGFKGRLEQFEDLRAQHDADQAAAAAAAAAAADAEPSQPPVDEGDASSASAPPATQTTPSTKKGKSKKRIMLGETSPLSLTQQVQQTQQAAAAAAHVSEPGMPMPFPPPASTTPLPAPTAQRVRSNLPEQYSRSRSGSPEEQTDPSAPPPLAPWAKEPGNDAPKGPSLKEIQEAEALKAAKAEEAAAAARKAALEQEANLLREREKAAAAAQTAGLPATSTWGHASPVATSSPWSKPNTVASPVATGSAASKKTLADIQREEERRKARAQNTATQSTVVQNIAAQVSTPPAASKSYANLAGKPGQSPISATAAATAGSPMPTGAGWATVGAGGKVKIPTGPAVQTRSVSATVKPAIASPIQPLSRPANPPTSNGNVAMEEFKKWVHRELSRGITTVNDLAGFQASLDQLPLDQGIIADAVYANSTTMDGRHFAEEFIRRKKLAEKGVATPAVADTKPSGSGGGWSEVAKKSNAPVPKDTGDSVQAAGFKVVPSRKKGKK</sequence>
<proteinExistence type="predicted"/>